<dbReference type="Proteomes" id="UP001175000">
    <property type="component" value="Unassembled WGS sequence"/>
</dbReference>
<dbReference type="EMBL" id="JAULSU010000004">
    <property type="protein sequence ID" value="KAK0619639.1"/>
    <property type="molecule type" value="Genomic_DNA"/>
</dbReference>
<proteinExistence type="predicted"/>
<evidence type="ECO:0000256" key="1">
    <source>
        <dbReference type="SAM" id="MobiDB-lite"/>
    </source>
</evidence>
<evidence type="ECO:0000313" key="2">
    <source>
        <dbReference type="EMBL" id="KAK0619639.1"/>
    </source>
</evidence>
<accession>A0AA40BZX6</accession>
<sequence length="149" mass="16733">MPRSSPPKTRSATTPSPGVDHNETGADPNETGVDAGATSGPRRFPPPLYLCDLNWRSPGPRRKPDFVAGILTADKQTAVEPAQALYSRNKFRLHGPHGTISSFFDLIGDRNKSYIRRLALPFPNMSIRAVDDDVARWIMYHEQAYLWKW</sequence>
<comment type="caution">
    <text evidence="2">The sequence shown here is derived from an EMBL/GenBank/DDBJ whole genome shotgun (WGS) entry which is preliminary data.</text>
</comment>
<protein>
    <submittedName>
        <fullName evidence="2">Uncharacterized protein</fullName>
    </submittedName>
</protein>
<keyword evidence="3" id="KW-1185">Reference proteome</keyword>
<name>A0AA40BZX6_9PEZI</name>
<gene>
    <name evidence="2" type="ORF">B0T14DRAFT_566469</name>
</gene>
<organism evidence="2 3">
    <name type="scientific">Immersiella caudata</name>
    <dbReference type="NCBI Taxonomy" id="314043"/>
    <lineage>
        <taxon>Eukaryota</taxon>
        <taxon>Fungi</taxon>
        <taxon>Dikarya</taxon>
        <taxon>Ascomycota</taxon>
        <taxon>Pezizomycotina</taxon>
        <taxon>Sordariomycetes</taxon>
        <taxon>Sordariomycetidae</taxon>
        <taxon>Sordariales</taxon>
        <taxon>Lasiosphaeriaceae</taxon>
        <taxon>Immersiella</taxon>
    </lineage>
</organism>
<dbReference type="AlphaFoldDB" id="A0AA40BZX6"/>
<feature type="region of interest" description="Disordered" evidence="1">
    <location>
        <begin position="1"/>
        <end position="45"/>
    </location>
</feature>
<evidence type="ECO:0000313" key="3">
    <source>
        <dbReference type="Proteomes" id="UP001175000"/>
    </source>
</evidence>
<reference evidence="2" key="1">
    <citation type="submission" date="2023-06" db="EMBL/GenBank/DDBJ databases">
        <title>Genome-scale phylogeny and comparative genomics of the fungal order Sordariales.</title>
        <authorList>
            <consortium name="Lawrence Berkeley National Laboratory"/>
            <person name="Hensen N."/>
            <person name="Bonometti L."/>
            <person name="Westerberg I."/>
            <person name="Brannstrom I.O."/>
            <person name="Guillou S."/>
            <person name="Cros-Aarteil S."/>
            <person name="Calhoun S."/>
            <person name="Haridas S."/>
            <person name="Kuo A."/>
            <person name="Mondo S."/>
            <person name="Pangilinan J."/>
            <person name="Riley R."/>
            <person name="Labutti K."/>
            <person name="Andreopoulos B."/>
            <person name="Lipzen A."/>
            <person name="Chen C."/>
            <person name="Yanf M."/>
            <person name="Daum C."/>
            <person name="Ng V."/>
            <person name="Clum A."/>
            <person name="Steindorff A."/>
            <person name="Ohm R."/>
            <person name="Martin F."/>
            <person name="Silar P."/>
            <person name="Natvig D."/>
            <person name="Lalanne C."/>
            <person name="Gautier V."/>
            <person name="Ament-Velasquez S.L."/>
            <person name="Kruys A."/>
            <person name="Hutchinson M.I."/>
            <person name="Powell A.J."/>
            <person name="Barry K."/>
            <person name="Miller A.N."/>
            <person name="Grigoriev I.V."/>
            <person name="Debuchy R."/>
            <person name="Gladieux P."/>
            <person name="Thoren M.H."/>
            <person name="Johannesson H."/>
        </authorList>
    </citation>
    <scope>NUCLEOTIDE SEQUENCE</scope>
    <source>
        <strain evidence="2">CBS 606.72</strain>
    </source>
</reference>
<feature type="compositionally biased region" description="Polar residues" evidence="1">
    <location>
        <begin position="1"/>
        <end position="16"/>
    </location>
</feature>